<organism evidence="1 2">
    <name type="scientific">Panagrolaimus sp. JU765</name>
    <dbReference type="NCBI Taxonomy" id="591449"/>
    <lineage>
        <taxon>Eukaryota</taxon>
        <taxon>Metazoa</taxon>
        <taxon>Ecdysozoa</taxon>
        <taxon>Nematoda</taxon>
        <taxon>Chromadorea</taxon>
        <taxon>Rhabditida</taxon>
        <taxon>Tylenchina</taxon>
        <taxon>Panagrolaimomorpha</taxon>
        <taxon>Panagrolaimoidea</taxon>
        <taxon>Panagrolaimidae</taxon>
        <taxon>Panagrolaimus</taxon>
    </lineage>
</organism>
<dbReference type="Proteomes" id="UP000887576">
    <property type="component" value="Unplaced"/>
</dbReference>
<protein>
    <submittedName>
        <fullName evidence="2">Histone deacetylase domain-containing protein</fullName>
    </submittedName>
</protein>
<proteinExistence type="predicted"/>
<dbReference type="WBParaSite" id="JU765_v2.g16270.t1">
    <property type="protein sequence ID" value="JU765_v2.g16270.t1"/>
    <property type="gene ID" value="JU765_v2.g16270"/>
</dbReference>
<name>A0AC34QH60_9BILA</name>
<reference evidence="2" key="1">
    <citation type="submission" date="2022-11" db="UniProtKB">
        <authorList>
            <consortium name="WormBaseParasite"/>
        </authorList>
    </citation>
    <scope>IDENTIFICATION</scope>
</reference>
<sequence length="794" mass="90164">MKTYECTSTVPLAEPPGRQLTGFIRNPSQKSHYPTVVPNHPEHPDRIESVLCRLSKSDIDQHYVDLTPEVKNCIGTDEYIIANAIHSREYMKTLQEQKDKTQEEINELANSYDSVQMTGETYAAAKEAACCALRLTGAVCSGRVRNGFALIRPPGHHALYNKAEGFCILNNVAIAARAAIELFRYTKVLIVDFDIHHGHGTQAEFYDSPEVTYLSIHRFEDGNYWPHLKSSDFNFLGQDKGVGHNINIPINENGGSHHDYLFILFTIVLPVARELKPDIIFVSAGFDACLGDPIGYMDVEPEIFPHFIYQLASTCNGRVICVLEGGYNHSAVSVCVDLCLRALIGEKPPRFRFNNFPRGRTVDSCFNSIYVNCKYWPTLYTPYRYSPGSRKRHSVCSGPFNANPVGINTGNIIQHHLRNMERERPAKNIEIPLTWIYNSLFDLTHHEGISYFKRVSNVDQYEQLREIVRDFCASNRPFITSVYFTRQTEQDRKKSKKGLNLQIRGLLPCDYDERKRKIPKKAREHKHRRSGTPTPTVPKEQREIKKAKRRGVIAKPVEDIFKGSHDDIGDLMEQTTLSFLKSEKKGRIMAINWGFEKTVASNSSRLRVINVCQGAVAPNTATTFACNLSMKKKYTPDDLLLIIDRLLITFGYSFGPVGVVLSLQLDGKKRGRHRVPWGREEVLRPLIWGLQGVFNRRLLIIVDGKRMDRIGLYAGLSHYGKEPSWLGLPRQKVSKSICIALNQAIMKCPPEGKSFLATHLRRLDAHMRVHQEDDGKDYVDDESDKSGDSDSDDY</sequence>
<evidence type="ECO:0000313" key="2">
    <source>
        <dbReference type="WBParaSite" id="JU765_v2.g16270.t1"/>
    </source>
</evidence>
<accession>A0AC34QH60</accession>
<evidence type="ECO:0000313" key="1">
    <source>
        <dbReference type="Proteomes" id="UP000887576"/>
    </source>
</evidence>